<proteinExistence type="predicted"/>
<dbReference type="GO" id="GO:0046983">
    <property type="term" value="F:protein dimerization activity"/>
    <property type="evidence" value="ECO:0007669"/>
    <property type="project" value="InterPro"/>
</dbReference>
<dbReference type="Proteomes" id="UP000499080">
    <property type="component" value="Unassembled WGS sequence"/>
</dbReference>
<comment type="caution">
    <text evidence="2">The sequence shown here is derived from an EMBL/GenBank/DDBJ whole genome shotgun (WGS) entry which is preliminary data.</text>
</comment>
<evidence type="ECO:0000313" key="2">
    <source>
        <dbReference type="EMBL" id="GBL83553.1"/>
    </source>
</evidence>
<dbReference type="InterPro" id="IPR052958">
    <property type="entry name" value="IFN-induced_PKR_regulator"/>
</dbReference>
<protein>
    <recommendedName>
        <fullName evidence="1">HAT C-terminal dimerisation domain-containing protein</fullName>
    </recommendedName>
</protein>
<reference evidence="2 3" key="1">
    <citation type="journal article" date="2019" name="Sci. Rep.">
        <title>Orb-weaving spider Araneus ventricosus genome elucidates the spidroin gene catalogue.</title>
        <authorList>
            <person name="Kono N."/>
            <person name="Nakamura H."/>
            <person name="Ohtoshi R."/>
            <person name="Moran D.A.P."/>
            <person name="Shinohara A."/>
            <person name="Yoshida Y."/>
            <person name="Fujiwara M."/>
            <person name="Mori M."/>
            <person name="Tomita M."/>
            <person name="Arakawa K."/>
        </authorList>
    </citation>
    <scope>NUCLEOTIDE SEQUENCE [LARGE SCALE GENOMIC DNA]</scope>
</reference>
<dbReference type="Pfam" id="PF05699">
    <property type="entry name" value="Dimer_Tnp_hAT"/>
    <property type="match status" value="1"/>
</dbReference>
<dbReference type="EMBL" id="BGPR01157650">
    <property type="protein sequence ID" value="GBL83553.1"/>
    <property type="molecule type" value="Genomic_DNA"/>
</dbReference>
<dbReference type="SUPFAM" id="SSF53098">
    <property type="entry name" value="Ribonuclease H-like"/>
    <property type="match status" value="1"/>
</dbReference>
<evidence type="ECO:0000313" key="3">
    <source>
        <dbReference type="Proteomes" id="UP000499080"/>
    </source>
</evidence>
<accession>A0A4Y2AV23</accession>
<dbReference type="PANTHER" id="PTHR46289:SF14">
    <property type="entry name" value="DUF4371 DOMAIN-CONTAINING PROTEIN"/>
    <property type="match status" value="1"/>
</dbReference>
<sequence>MAKTSPDAMTFFGTLQRIYTLFTSSTKRWTVFRKHVKGLSIKPLSETRWECRMESVQAVRYQAAEVCNALEDLAENTDDALAKSDAESLLMQMRNYKFIVSLLFWHSLLFQVNYVSKELQSGTITIAAGLHSFEKLCTWLRMYREKGFNDALVDAVELAEDLDIEPVFQTRSKRICRKRKLFQYESADEPLPDPKTAFRVQCFNVVVDRALQTLEPRFEQLKKHENLFGFLYNFQKMSKDTIRKCAADLEVALTEVKLTQEKDEIITSKLADIDGYMLCEEIEALKPILPLDIQNPIEILKFFSCNNRSTAFPNLFIALRILLTIPVTVASGERSFSKLKLIKTYLRSSIQQERLNSLAIMSIESEISRSLDLDKILKDFAEKKARKIAF</sequence>
<dbReference type="PANTHER" id="PTHR46289">
    <property type="entry name" value="52 KDA REPRESSOR OF THE INHIBITOR OF THE PROTEIN KINASE-LIKE PROTEIN-RELATED"/>
    <property type="match status" value="1"/>
</dbReference>
<keyword evidence="3" id="KW-1185">Reference proteome</keyword>
<dbReference type="InterPro" id="IPR008906">
    <property type="entry name" value="HATC_C_dom"/>
</dbReference>
<feature type="domain" description="HAT C-terminal dimerisation" evidence="1">
    <location>
        <begin position="288"/>
        <end position="366"/>
    </location>
</feature>
<evidence type="ECO:0000259" key="1">
    <source>
        <dbReference type="Pfam" id="PF05699"/>
    </source>
</evidence>
<dbReference type="OrthoDB" id="10063284at2759"/>
<dbReference type="AlphaFoldDB" id="A0A4Y2AV23"/>
<name>A0A4Y2AV23_ARAVE</name>
<organism evidence="2 3">
    <name type="scientific">Araneus ventricosus</name>
    <name type="common">Orbweaver spider</name>
    <name type="synonym">Epeira ventricosa</name>
    <dbReference type="NCBI Taxonomy" id="182803"/>
    <lineage>
        <taxon>Eukaryota</taxon>
        <taxon>Metazoa</taxon>
        <taxon>Ecdysozoa</taxon>
        <taxon>Arthropoda</taxon>
        <taxon>Chelicerata</taxon>
        <taxon>Arachnida</taxon>
        <taxon>Araneae</taxon>
        <taxon>Araneomorphae</taxon>
        <taxon>Entelegynae</taxon>
        <taxon>Araneoidea</taxon>
        <taxon>Araneidae</taxon>
        <taxon>Araneus</taxon>
    </lineage>
</organism>
<gene>
    <name evidence="2" type="ORF">AVEN_170059_1</name>
</gene>
<dbReference type="InterPro" id="IPR012337">
    <property type="entry name" value="RNaseH-like_sf"/>
</dbReference>